<dbReference type="AlphaFoldDB" id="A0A380MMA1"/>
<dbReference type="Pfam" id="PF05930">
    <property type="entry name" value="Phage_AlpA"/>
    <property type="match status" value="1"/>
</dbReference>
<dbReference type="PANTHER" id="PTHR36154:SF1">
    <property type="entry name" value="DNA-BINDING TRANSCRIPTIONAL ACTIVATOR ALPA"/>
    <property type="match status" value="1"/>
</dbReference>
<name>A0A380MMA1_9GAMM</name>
<dbReference type="Gene3D" id="1.10.238.160">
    <property type="match status" value="1"/>
</dbReference>
<dbReference type="PANTHER" id="PTHR36154">
    <property type="entry name" value="DNA-BINDING TRANSCRIPTIONAL ACTIVATOR ALPA"/>
    <property type="match status" value="1"/>
</dbReference>
<accession>A0A380MMA1</accession>
<gene>
    <name evidence="1" type="ORF">NCTC13337_00018</name>
</gene>
<evidence type="ECO:0000313" key="1">
    <source>
        <dbReference type="EMBL" id="SUO93023.1"/>
    </source>
</evidence>
<dbReference type="EMBL" id="UHIC01000001">
    <property type="protein sequence ID" value="SUO93023.1"/>
    <property type="molecule type" value="Genomic_DNA"/>
</dbReference>
<evidence type="ECO:0000313" key="2">
    <source>
        <dbReference type="Proteomes" id="UP000254601"/>
    </source>
</evidence>
<dbReference type="InterPro" id="IPR010260">
    <property type="entry name" value="AlpA"/>
</dbReference>
<reference evidence="1 2" key="1">
    <citation type="submission" date="2018-06" db="EMBL/GenBank/DDBJ databases">
        <authorList>
            <consortium name="Pathogen Informatics"/>
            <person name="Doyle S."/>
        </authorList>
    </citation>
    <scope>NUCLEOTIDE SEQUENCE [LARGE SCALE GENOMIC DNA]</scope>
    <source>
        <strain evidence="1 2">NCTC13337</strain>
    </source>
</reference>
<protein>
    <submittedName>
        <fullName evidence="1">Predicted transcriptional regulator</fullName>
    </submittedName>
</protein>
<dbReference type="InterPro" id="IPR052931">
    <property type="entry name" value="Prophage_regulatory_activator"/>
</dbReference>
<keyword evidence="2" id="KW-1185">Reference proteome</keyword>
<dbReference type="Proteomes" id="UP000254601">
    <property type="component" value="Unassembled WGS sequence"/>
</dbReference>
<organism evidence="1 2">
    <name type="scientific">Suttonella ornithocola</name>
    <dbReference type="NCBI Taxonomy" id="279832"/>
    <lineage>
        <taxon>Bacteria</taxon>
        <taxon>Pseudomonadati</taxon>
        <taxon>Pseudomonadota</taxon>
        <taxon>Gammaproteobacteria</taxon>
        <taxon>Cardiobacteriales</taxon>
        <taxon>Cardiobacteriaceae</taxon>
        <taxon>Suttonella</taxon>
    </lineage>
</organism>
<sequence length="129" mass="14545">MPKGAPFETPAADTVEIFAIIPNGRFIVIGPLGVKVMNETSHVSASAAQIQPHPVKENIELLRIKEVCELTKLSKATIWNKLNHNSKYYDSSFPKQVNLSKKAVAWYKQDVLHWIEGLRHEKNNNQAVQ</sequence>
<proteinExistence type="predicted"/>